<feature type="region of interest" description="Disordered" evidence="1">
    <location>
        <begin position="105"/>
        <end position="127"/>
    </location>
</feature>
<protein>
    <submittedName>
        <fullName evidence="2">Uncharacterized protein</fullName>
    </submittedName>
</protein>
<proteinExistence type="predicted"/>
<organism evidence="2">
    <name type="scientific">marine metagenome</name>
    <dbReference type="NCBI Taxonomy" id="408172"/>
    <lineage>
        <taxon>unclassified sequences</taxon>
        <taxon>metagenomes</taxon>
        <taxon>ecological metagenomes</taxon>
    </lineage>
</organism>
<evidence type="ECO:0000313" key="2">
    <source>
        <dbReference type="EMBL" id="SVC11650.1"/>
    </source>
</evidence>
<dbReference type="EMBL" id="UINC01074450">
    <property type="protein sequence ID" value="SVC11650.1"/>
    <property type="molecule type" value="Genomic_DNA"/>
</dbReference>
<sequence>MTTNSGDEGRLLDETKRIVDRAYQRIKVERQYRRLSTALRKLGVTGLVGDSWCFIDEDSLEISFGALPDGRSGLFIEHLVDLAEEVDLRVSERVLVGAPEAMGPEQLQLDLGPGFTEGTNPQGHDRA</sequence>
<evidence type="ECO:0000256" key="1">
    <source>
        <dbReference type="SAM" id="MobiDB-lite"/>
    </source>
</evidence>
<dbReference type="AlphaFoldDB" id="A0A382JHN8"/>
<gene>
    <name evidence="2" type="ORF">METZ01_LOCUS264504</name>
</gene>
<name>A0A382JHN8_9ZZZZ</name>
<accession>A0A382JHN8</accession>
<reference evidence="2" key="1">
    <citation type="submission" date="2018-05" db="EMBL/GenBank/DDBJ databases">
        <authorList>
            <person name="Lanie J.A."/>
            <person name="Ng W.-L."/>
            <person name="Kazmierczak K.M."/>
            <person name="Andrzejewski T.M."/>
            <person name="Davidsen T.M."/>
            <person name="Wayne K.J."/>
            <person name="Tettelin H."/>
            <person name="Glass J.I."/>
            <person name="Rusch D."/>
            <person name="Podicherti R."/>
            <person name="Tsui H.-C.T."/>
            <person name="Winkler M.E."/>
        </authorList>
    </citation>
    <scope>NUCLEOTIDE SEQUENCE</scope>
</reference>
<feature type="compositionally biased region" description="Polar residues" evidence="1">
    <location>
        <begin position="117"/>
        <end position="127"/>
    </location>
</feature>